<dbReference type="AlphaFoldDB" id="A0A364WWD9"/>
<evidence type="ECO:0000313" key="4">
    <source>
        <dbReference type="Proteomes" id="UP000250557"/>
    </source>
</evidence>
<reference evidence="3 4" key="1">
    <citation type="submission" date="2019-08" db="EMBL/GenBank/DDBJ databases">
        <title>Comparative genome analysis confer to the adaptation heavy metal polluted environment.</title>
        <authorList>
            <person name="Li Y."/>
        </authorList>
    </citation>
    <scope>NUCLEOTIDE SEQUENCE [LARGE SCALE GENOMIC DNA]</scope>
    <source>
        <strain evidence="3">P1</strain>
        <strain evidence="2 4">P2</strain>
    </source>
</reference>
<dbReference type="Proteomes" id="UP000251402">
    <property type="component" value="Chromosome"/>
</dbReference>
<dbReference type="InterPro" id="IPR050177">
    <property type="entry name" value="Lipid_A_modif_metabolic_enz"/>
</dbReference>
<dbReference type="SUPFAM" id="SSF51735">
    <property type="entry name" value="NAD(P)-binding Rossmann-fold domains"/>
    <property type="match status" value="1"/>
</dbReference>
<evidence type="ECO:0000313" key="5">
    <source>
        <dbReference type="Proteomes" id="UP000251402"/>
    </source>
</evidence>
<evidence type="ECO:0000313" key="2">
    <source>
        <dbReference type="EMBL" id="QEM06140.1"/>
    </source>
</evidence>
<dbReference type="PANTHER" id="PTHR43245">
    <property type="entry name" value="BIFUNCTIONAL POLYMYXIN RESISTANCE PROTEIN ARNA"/>
    <property type="match status" value="1"/>
</dbReference>
<evidence type="ECO:0000313" key="3">
    <source>
        <dbReference type="EMBL" id="QEM13657.1"/>
    </source>
</evidence>
<evidence type="ECO:0000259" key="1">
    <source>
        <dbReference type="Pfam" id="PF01370"/>
    </source>
</evidence>
<dbReference type="EMBL" id="CP043451">
    <property type="protein sequence ID" value="QEM06140.1"/>
    <property type="molecule type" value="Genomic_DNA"/>
</dbReference>
<dbReference type="Pfam" id="PF01370">
    <property type="entry name" value="Epimerase"/>
    <property type="match status" value="1"/>
</dbReference>
<dbReference type="Gene3D" id="3.40.50.720">
    <property type="entry name" value="NAD(P)-binding Rossmann-like Domain"/>
    <property type="match status" value="1"/>
</dbReference>
<dbReference type="RefSeq" id="WP_112571202.1">
    <property type="nucleotide sequence ID" value="NZ_CP043450.1"/>
</dbReference>
<proteinExistence type="predicted"/>
<dbReference type="InterPro" id="IPR036291">
    <property type="entry name" value="NAD(P)-bd_dom_sf"/>
</dbReference>
<name>A0A364WWD9_9SPHI</name>
<keyword evidence="5" id="KW-1185">Reference proteome</keyword>
<dbReference type="InterPro" id="IPR001509">
    <property type="entry name" value="Epimerase_deHydtase"/>
</dbReference>
<protein>
    <submittedName>
        <fullName evidence="3">NAD(P)-dependent oxidoreductase</fullName>
    </submittedName>
</protein>
<feature type="domain" description="NAD-dependent epimerase/dehydratase" evidence="1">
    <location>
        <begin position="20"/>
        <end position="253"/>
    </location>
</feature>
<dbReference type="EMBL" id="CP043450">
    <property type="protein sequence ID" value="QEM13657.1"/>
    <property type="molecule type" value="Genomic_DNA"/>
</dbReference>
<sequence length="358" mass="40338">MEKEKSETAIKSGGIQKELIVVSGASGLIGTALIEKLASKFLIAGLDNAGYPFPPAEAECICVDLTSDQSVEFAFDRIRYAYGNRIASVVHLAAYYDFLGKPSDLYDKVTVKGTERLLNNLQKFKVDQFIFSSSMLVYKPSSPGVKMDEEWPLEPKWDYPKSKVATEKVLNEKRGKIPVVTMRIAGVYNEQGNSIPITNQIQRIYEKQISARLYPGDVTHGSTYVHLDDLVDSIVKVINKRKELPPEVILNIGDDETLSYQELQDIISKAINGKNSEIIHIPKWFAKAGAFMLNLFGKAFIKPWMIDLADDHFELDSTKAKKMIGWRPKNGLRNTLPQMVKNLKADPEKFYKVNKLKE</sequence>
<dbReference type="KEGG" id="mrub:DEO27_027810"/>
<gene>
    <name evidence="3" type="ORF">DEO27_027810</name>
    <name evidence="2" type="ORF">DIU31_022455</name>
</gene>
<accession>A0A364WWD9</accession>
<organism evidence="3 5">
    <name type="scientific">Mucilaginibacter rubeus</name>
    <dbReference type="NCBI Taxonomy" id="2027860"/>
    <lineage>
        <taxon>Bacteria</taxon>
        <taxon>Pseudomonadati</taxon>
        <taxon>Bacteroidota</taxon>
        <taxon>Sphingobacteriia</taxon>
        <taxon>Sphingobacteriales</taxon>
        <taxon>Sphingobacteriaceae</taxon>
        <taxon>Mucilaginibacter</taxon>
    </lineage>
</organism>
<dbReference type="Proteomes" id="UP000250557">
    <property type="component" value="Chromosome"/>
</dbReference>
<dbReference type="OrthoDB" id="9814124at2"/>